<sequence length="200" mass="22305">MHIKGYDLALNHENLYTHTIMLNETFLFCIELNSSTSSFKYSIDVLLKSSGFSLYIDVNNEDISSVKGKYKHSLLEKHTSTRITSPSALSSQEISNIYILAIPHSNATMLMETRDLKVSLRILISEYSLTGGAISFLSLLLMVVIGIVLLLVVAAAFSCCKPRSLNTEKSFEMDADHDHHHHDVSSSLYYTNAAVLDKNV</sequence>
<dbReference type="KEGG" id="ngr:NAEGRDRAFT_63484"/>
<organism evidence="3">
    <name type="scientific">Naegleria gruberi</name>
    <name type="common">Amoeba</name>
    <dbReference type="NCBI Taxonomy" id="5762"/>
    <lineage>
        <taxon>Eukaryota</taxon>
        <taxon>Discoba</taxon>
        <taxon>Heterolobosea</taxon>
        <taxon>Tetramitia</taxon>
        <taxon>Eutetramitia</taxon>
        <taxon>Vahlkampfiidae</taxon>
        <taxon>Naegleria</taxon>
    </lineage>
</organism>
<dbReference type="Proteomes" id="UP000006671">
    <property type="component" value="Unassembled WGS sequence"/>
</dbReference>
<dbReference type="RefSeq" id="XP_002681157.1">
    <property type="nucleotide sequence ID" value="XM_002681111.1"/>
</dbReference>
<gene>
    <name evidence="2" type="ORF">NAEGRDRAFT_63484</name>
</gene>
<evidence type="ECO:0000313" key="2">
    <source>
        <dbReference type="EMBL" id="EFC48413.1"/>
    </source>
</evidence>
<dbReference type="EMBL" id="GG738851">
    <property type="protein sequence ID" value="EFC48413.1"/>
    <property type="molecule type" value="Genomic_DNA"/>
</dbReference>
<keyword evidence="3" id="KW-1185">Reference proteome</keyword>
<dbReference type="GeneID" id="8849709"/>
<evidence type="ECO:0000256" key="1">
    <source>
        <dbReference type="SAM" id="Phobius"/>
    </source>
</evidence>
<evidence type="ECO:0000313" key="3">
    <source>
        <dbReference type="Proteomes" id="UP000006671"/>
    </source>
</evidence>
<keyword evidence="1" id="KW-1133">Transmembrane helix</keyword>
<dbReference type="VEuPathDB" id="AmoebaDB:NAEGRDRAFT_63484"/>
<dbReference type="InParanoid" id="D2V3T7"/>
<dbReference type="AlphaFoldDB" id="D2V3T7"/>
<keyword evidence="1" id="KW-0812">Transmembrane</keyword>
<dbReference type="OMA" id="FCIELNS"/>
<accession>D2V3T7</accession>
<feature type="transmembrane region" description="Helical" evidence="1">
    <location>
        <begin position="127"/>
        <end position="157"/>
    </location>
</feature>
<reference evidence="2 3" key="1">
    <citation type="journal article" date="2010" name="Cell">
        <title>The genome of Naegleria gruberi illuminates early eukaryotic versatility.</title>
        <authorList>
            <person name="Fritz-Laylin L.K."/>
            <person name="Prochnik S.E."/>
            <person name="Ginger M.L."/>
            <person name="Dacks J.B."/>
            <person name="Carpenter M.L."/>
            <person name="Field M.C."/>
            <person name="Kuo A."/>
            <person name="Paredez A."/>
            <person name="Chapman J."/>
            <person name="Pham J."/>
            <person name="Shu S."/>
            <person name="Neupane R."/>
            <person name="Cipriano M."/>
            <person name="Mancuso J."/>
            <person name="Tu H."/>
            <person name="Salamov A."/>
            <person name="Lindquist E."/>
            <person name="Shapiro H."/>
            <person name="Lucas S."/>
            <person name="Grigoriev I.V."/>
            <person name="Cande W.Z."/>
            <person name="Fulton C."/>
            <person name="Rokhsar D.S."/>
            <person name="Dawson S.C."/>
        </authorList>
    </citation>
    <scope>NUCLEOTIDE SEQUENCE [LARGE SCALE GENOMIC DNA]</scope>
    <source>
        <strain evidence="2 3">NEG-M</strain>
    </source>
</reference>
<keyword evidence="1" id="KW-0472">Membrane</keyword>
<name>D2V3T7_NAEGR</name>
<protein>
    <submittedName>
        <fullName evidence="2">Predicted protein</fullName>
    </submittedName>
</protein>
<proteinExistence type="predicted"/>